<comment type="caution">
    <text evidence="14">The sequence shown here is derived from an EMBL/GenBank/DDBJ whole genome shotgun (WGS) entry which is preliminary data.</text>
</comment>
<evidence type="ECO:0000313" key="14">
    <source>
        <dbReference type="EMBL" id="PDH35166.1"/>
    </source>
</evidence>
<dbReference type="Gene3D" id="2.40.50.100">
    <property type="match status" value="1"/>
</dbReference>
<dbReference type="AlphaFoldDB" id="A0A2A5WGC8"/>
<evidence type="ECO:0000256" key="3">
    <source>
        <dbReference type="ARBA" id="ARBA00007317"/>
    </source>
</evidence>
<evidence type="ECO:0000259" key="13">
    <source>
        <dbReference type="PROSITE" id="PS51826"/>
    </source>
</evidence>
<evidence type="ECO:0000256" key="2">
    <source>
        <dbReference type="ARBA" id="ARBA00005145"/>
    </source>
</evidence>
<dbReference type="InterPro" id="IPR001078">
    <property type="entry name" value="2-oxoacid_DH_actylTfrase"/>
</dbReference>
<dbReference type="EMBL" id="NTJZ01000001">
    <property type="protein sequence ID" value="PDH35166.1"/>
    <property type="molecule type" value="Genomic_DNA"/>
</dbReference>
<dbReference type="PANTHER" id="PTHR43416:SF5">
    <property type="entry name" value="DIHYDROLIPOYLLYSINE-RESIDUE SUCCINYLTRANSFERASE COMPONENT OF 2-OXOGLUTARATE DEHYDROGENASE COMPLEX, MITOCHONDRIAL"/>
    <property type="match status" value="1"/>
</dbReference>
<dbReference type="InterPro" id="IPR036625">
    <property type="entry name" value="E3-bd_dom_sf"/>
</dbReference>
<evidence type="ECO:0000256" key="10">
    <source>
        <dbReference type="ARBA" id="ARBA00052761"/>
    </source>
</evidence>
<dbReference type="InterPro" id="IPR011053">
    <property type="entry name" value="Single_hybrid_motif"/>
</dbReference>
<accession>A0A2A5WGC8</accession>
<evidence type="ECO:0000256" key="11">
    <source>
        <dbReference type="RuleBase" id="RU361138"/>
    </source>
</evidence>
<evidence type="ECO:0000256" key="8">
    <source>
        <dbReference type="ARBA" id="ARBA00022823"/>
    </source>
</evidence>
<dbReference type="GO" id="GO:0004149">
    <property type="term" value="F:dihydrolipoyllysine-residue succinyltransferase activity"/>
    <property type="evidence" value="ECO:0007669"/>
    <property type="project" value="UniProtKB-UniRule"/>
</dbReference>
<keyword evidence="8 11" id="KW-0450">Lipoyl</keyword>
<name>A0A2A5WGC8_9GAMM</name>
<dbReference type="PROSITE" id="PS51826">
    <property type="entry name" value="PSBD"/>
    <property type="match status" value="1"/>
</dbReference>
<evidence type="ECO:0000256" key="1">
    <source>
        <dbReference type="ARBA" id="ARBA00004052"/>
    </source>
</evidence>
<dbReference type="GO" id="GO:0033512">
    <property type="term" value="P:L-lysine catabolic process to acetyl-CoA via saccharopine"/>
    <property type="evidence" value="ECO:0007669"/>
    <property type="project" value="UniProtKB-UniRule"/>
</dbReference>
<dbReference type="PANTHER" id="PTHR43416">
    <property type="entry name" value="DIHYDROLIPOYLLYSINE-RESIDUE SUCCINYLTRANSFERASE COMPONENT OF 2-OXOGLUTARATE DEHYDROGENASE COMPLEX, MITOCHONDRIAL-RELATED"/>
    <property type="match status" value="1"/>
</dbReference>
<comment type="pathway">
    <text evidence="2 11">Amino-acid degradation; L-lysine degradation via saccharopine pathway; glutaryl-CoA from L-lysine: step 6/6.</text>
</comment>
<proteinExistence type="inferred from homology"/>
<dbReference type="GO" id="GO:0045252">
    <property type="term" value="C:oxoglutarate dehydrogenase complex"/>
    <property type="evidence" value="ECO:0007669"/>
    <property type="project" value="UniProtKB-UniRule"/>
</dbReference>
<comment type="catalytic activity">
    <reaction evidence="10 11">
        <text>N(6)-[(R)-dihydrolipoyl]-L-lysyl-[protein] + succinyl-CoA = N(6)-[(R)-S(8)-succinyldihydrolipoyl]-L-lysyl-[protein] + CoA</text>
        <dbReference type="Rhea" id="RHEA:15213"/>
        <dbReference type="Rhea" id="RHEA-COMP:10475"/>
        <dbReference type="Rhea" id="RHEA-COMP:20092"/>
        <dbReference type="ChEBI" id="CHEBI:57287"/>
        <dbReference type="ChEBI" id="CHEBI:57292"/>
        <dbReference type="ChEBI" id="CHEBI:83100"/>
        <dbReference type="ChEBI" id="CHEBI:83120"/>
        <dbReference type="EC" id="2.3.1.61"/>
    </reaction>
</comment>
<dbReference type="NCBIfam" id="NF004309">
    <property type="entry name" value="PRK05704.1"/>
    <property type="match status" value="1"/>
</dbReference>
<dbReference type="SUPFAM" id="SSF47005">
    <property type="entry name" value="Peripheral subunit-binding domain of 2-oxo acid dehydrogenase complex"/>
    <property type="match status" value="1"/>
</dbReference>
<dbReference type="EC" id="2.3.1.61" evidence="4 11"/>
<dbReference type="InterPro" id="IPR004167">
    <property type="entry name" value="PSBD"/>
</dbReference>
<comment type="similarity">
    <text evidence="3 11">Belongs to the 2-oxoacid dehydrogenase family.</text>
</comment>
<dbReference type="Pfam" id="PF00198">
    <property type="entry name" value="2-oxoacid_dh"/>
    <property type="match status" value="1"/>
</dbReference>
<dbReference type="SUPFAM" id="SSF52777">
    <property type="entry name" value="CoA-dependent acyltransferases"/>
    <property type="match status" value="1"/>
</dbReference>
<evidence type="ECO:0000256" key="4">
    <source>
        <dbReference type="ARBA" id="ARBA00012945"/>
    </source>
</evidence>
<dbReference type="Gene3D" id="4.10.320.10">
    <property type="entry name" value="E3-binding domain"/>
    <property type="match status" value="1"/>
</dbReference>
<dbReference type="InterPro" id="IPR006255">
    <property type="entry name" value="SucB"/>
</dbReference>
<dbReference type="InterPro" id="IPR050537">
    <property type="entry name" value="2-oxoacid_dehydrogenase"/>
</dbReference>
<dbReference type="Pfam" id="PF02817">
    <property type="entry name" value="E3_binding"/>
    <property type="match status" value="1"/>
</dbReference>
<sequence>MTIKIKAPTLPESVPDGTIATWYKNIGDNVSRDELLVDIETDKVVIEVVSPKDGILKEIIKNSGDTIVSNEAIGALMEGSNDLISGKAKVSLPIKDIESNEEPIVSPAAKKLIEESNLNSEVIEGSGKNGRITKEDVVSHLAAEAPTPSSSSMAGISSGLPISSEGRVEERVPMSRLRATVAKRLLHATQSTAMLTTFNEVNMQPIIDIRTKYKEEFEKAHEGVRLGFMSFFVRASIEALKRYPAVNASLDGNDFVYHGYQDIGVAIGGPRGLVVPILRNADNMGLAQIEKEISGFGKKAQDGKLSIEEMKGGTFTISNGGVFGSLLSTPILNPPQTAVLGMHKIQERPMAVEGEVKILPIMYLALSYDHQMIDGKEAVQFLVTIKELLEDPTRFLLEI</sequence>
<dbReference type="InterPro" id="IPR023213">
    <property type="entry name" value="CAT-like_dom_sf"/>
</dbReference>
<keyword evidence="9 11" id="KW-0012">Acyltransferase</keyword>
<dbReference type="SUPFAM" id="SSF51230">
    <property type="entry name" value="Single hybrid motif"/>
    <property type="match status" value="1"/>
</dbReference>
<reference evidence="14 15" key="1">
    <citation type="submission" date="2017-08" db="EMBL/GenBank/DDBJ databases">
        <title>Fine stratification of microbial communities through a metagenomic profile of the photic zone.</title>
        <authorList>
            <person name="Haro-Moreno J.M."/>
            <person name="Lopez-Perez M."/>
            <person name="De La Torre J."/>
            <person name="Picazo A."/>
            <person name="Camacho A."/>
            <person name="Rodriguez-Valera F."/>
        </authorList>
    </citation>
    <scope>NUCLEOTIDE SEQUENCE [LARGE SCALE GENOMIC DNA]</scope>
    <source>
        <strain evidence="14">MED-G28</strain>
    </source>
</reference>
<protein>
    <recommendedName>
        <fullName evidence="5 11">Dihydrolipoyllysine-residue succinyltransferase component of 2-oxoglutarate dehydrogenase complex</fullName>
        <ecNumber evidence="4 11">2.3.1.61</ecNumber>
    </recommendedName>
    <alternativeName>
        <fullName evidence="11">2-oxoglutarate dehydrogenase complex component E2</fullName>
    </alternativeName>
</protein>
<dbReference type="PROSITE" id="PS00189">
    <property type="entry name" value="LIPOYL"/>
    <property type="match status" value="1"/>
</dbReference>
<dbReference type="Proteomes" id="UP000219329">
    <property type="component" value="Unassembled WGS sequence"/>
</dbReference>
<dbReference type="GO" id="GO:0006099">
    <property type="term" value="P:tricarboxylic acid cycle"/>
    <property type="evidence" value="ECO:0007669"/>
    <property type="project" value="UniProtKB-UniRule"/>
</dbReference>
<evidence type="ECO:0000313" key="15">
    <source>
        <dbReference type="Proteomes" id="UP000219329"/>
    </source>
</evidence>
<evidence type="ECO:0000256" key="7">
    <source>
        <dbReference type="ARBA" id="ARBA00022679"/>
    </source>
</evidence>
<dbReference type="PROSITE" id="PS50968">
    <property type="entry name" value="BIOTINYL_LIPOYL"/>
    <property type="match status" value="1"/>
</dbReference>
<dbReference type="GO" id="GO:0005829">
    <property type="term" value="C:cytosol"/>
    <property type="evidence" value="ECO:0007669"/>
    <property type="project" value="TreeGrafter"/>
</dbReference>
<keyword evidence="7 11" id="KW-0808">Transferase</keyword>
<evidence type="ECO:0000259" key="12">
    <source>
        <dbReference type="PROSITE" id="PS50968"/>
    </source>
</evidence>
<evidence type="ECO:0000256" key="6">
    <source>
        <dbReference type="ARBA" id="ARBA00022532"/>
    </source>
</evidence>
<organism evidence="14 15">
    <name type="scientific">OM182 bacterium MED-G28</name>
    <dbReference type="NCBI Taxonomy" id="1986256"/>
    <lineage>
        <taxon>Bacteria</taxon>
        <taxon>Pseudomonadati</taxon>
        <taxon>Pseudomonadota</taxon>
        <taxon>Gammaproteobacteria</taxon>
        <taxon>OMG group</taxon>
        <taxon>OM182 clade</taxon>
    </lineage>
</organism>
<dbReference type="NCBIfam" id="TIGR01347">
    <property type="entry name" value="sucB"/>
    <property type="match status" value="1"/>
</dbReference>
<dbReference type="InterPro" id="IPR000089">
    <property type="entry name" value="Biotin_lipoyl"/>
</dbReference>
<comment type="cofactor">
    <cofactor evidence="11">
        <name>(R)-lipoate</name>
        <dbReference type="ChEBI" id="CHEBI:83088"/>
    </cofactor>
    <text evidence="11">Binds 1 lipoyl cofactor covalently.</text>
</comment>
<keyword evidence="6 11" id="KW-0816">Tricarboxylic acid cycle</keyword>
<feature type="domain" description="Peripheral subunit-binding (PSBD)" evidence="13">
    <location>
        <begin position="104"/>
        <end position="141"/>
    </location>
</feature>
<feature type="domain" description="Lipoyl-binding" evidence="12">
    <location>
        <begin position="2"/>
        <end position="78"/>
    </location>
</feature>
<evidence type="ECO:0000256" key="9">
    <source>
        <dbReference type="ARBA" id="ARBA00023315"/>
    </source>
</evidence>
<dbReference type="Pfam" id="PF00364">
    <property type="entry name" value="Biotin_lipoyl"/>
    <property type="match status" value="1"/>
</dbReference>
<gene>
    <name evidence="14" type="ORF">CNF02_00105</name>
</gene>
<comment type="function">
    <text evidence="1 11">E2 component of the 2-oxoglutarate dehydrogenase (OGDH) complex which catalyzes the second step in the conversion of 2-oxoglutarate to succinyl-CoA and CO(2).</text>
</comment>
<dbReference type="Gene3D" id="3.30.559.10">
    <property type="entry name" value="Chloramphenicol acetyltransferase-like domain"/>
    <property type="match status" value="1"/>
</dbReference>
<evidence type="ECO:0000256" key="5">
    <source>
        <dbReference type="ARBA" id="ARBA00019511"/>
    </source>
</evidence>
<dbReference type="UniPathway" id="UPA00868">
    <property type="reaction ID" value="UER00840"/>
</dbReference>
<dbReference type="InterPro" id="IPR003016">
    <property type="entry name" value="2-oxoA_DH_lipoyl-BS"/>
</dbReference>
<dbReference type="CDD" id="cd06849">
    <property type="entry name" value="lipoyl_domain"/>
    <property type="match status" value="1"/>
</dbReference>